<evidence type="ECO:0000313" key="4">
    <source>
        <dbReference type="Proteomes" id="UP000585474"/>
    </source>
</evidence>
<dbReference type="PANTHER" id="PTHR37232">
    <property type="entry name" value="FASCICLIN DOMAIN PROTEIN"/>
    <property type="match status" value="1"/>
</dbReference>
<reference evidence="3 4" key="1">
    <citation type="submission" date="2019-07" db="EMBL/GenBank/DDBJ databases">
        <title>De Novo Assembly of kiwifruit Actinidia rufa.</title>
        <authorList>
            <person name="Sugita-Konishi S."/>
            <person name="Sato K."/>
            <person name="Mori E."/>
            <person name="Abe Y."/>
            <person name="Kisaki G."/>
            <person name="Hamano K."/>
            <person name="Suezawa K."/>
            <person name="Otani M."/>
            <person name="Fukuda T."/>
            <person name="Manabe T."/>
            <person name="Gomi K."/>
            <person name="Tabuchi M."/>
            <person name="Akimitsu K."/>
            <person name="Kataoka I."/>
        </authorList>
    </citation>
    <scope>NUCLEOTIDE SEQUENCE [LARGE SCALE GENOMIC DNA]</scope>
    <source>
        <strain evidence="4">cv. Fuchu</strain>
    </source>
</reference>
<dbReference type="Proteomes" id="UP000585474">
    <property type="component" value="Unassembled WGS sequence"/>
</dbReference>
<gene>
    <name evidence="3" type="ORF">Acr_03g0002920</name>
</gene>
<organism evidence="3 4">
    <name type="scientific">Actinidia rufa</name>
    <dbReference type="NCBI Taxonomy" id="165716"/>
    <lineage>
        <taxon>Eukaryota</taxon>
        <taxon>Viridiplantae</taxon>
        <taxon>Streptophyta</taxon>
        <taxon>Embryophyta</taxon>
        <taxon>Tracheophyta</taxon>
        <taxon>Spermatophyta</taxon>
        <taxon>Magnoliopsida</taxon>
        <taxon>eudicotyledons</taxon>
        <taxon>Gunneridae</taxon>
        <taxon>Pentapetalae</taxon>
        <taxon>asterids</taxon>
        <taxon>Ericales</taxon>
        <taxon>Actinidiaceae</taxon>
        <taxon>Actinidia</taxon>
    </lineage>
</organism>
<proteinExistence type="inferred from homology"/>
<evidence type="ECO:0000256" key="1">
    <source>
        <dbReference type="ARBA" id="ARBA00007843"/>
    </source>
</evidence>
<dbReference type="Gene3D" id="2.30.180.10">
    <property type="entry name" value="FAS1 domain"/>
    <property type="match status" value="1"/>
</dbReference>
<dbReference type="PROSITE" id="PS50213">
    <property type="entry name" value="FAS1"/>
    <property type="match status" value="1"/>
</dbReference>
<dbReference type="AlphaFoldDB" id="A0A7J0EAN4"/>
<evidence type="ECO:0000313" key="3">
    <source>
        <dbReference type="EMBL" id="GFY83518.1"/>
    </source>
</evidence>
<keyword evidence="4" id="KW-1185">Reference proteome</keyword>
<dbReference type="EMBL" id="BJWL01000003">
    <property type="protein sequence ID" value="GFY83518.1"/>
    <property type="molecule type" value="Genomic_DNA"/>
</dbReference>
<name>A0A7J0EAN4_9ERIC</name>
<dbReference type="InterPro" id="IPR036378">
    <property type="entry name" value="FAS1_dom_sf"/>
</dbReference>
<dbReference type="OrthoDB" id="286301at2759"/>
<dbReference type="InterPro" id="IPR000782">
    <property type="entry name" value="FAS1_domain"/>
</dbReference>
<comment type="caution">
    <text evidence="3">The sequence shown here is derived from an EMBL/GenBank/DDBJ whole genome shotgun (WGS) entry which is preliminary data.</text>
</comment>
<evidence type="ECO:0000259" key="2">
    <source>
        <dbReference type="PROSITE" id="PS50213"/>
    </source>
</evidence>
<sequence length="170" mass="19085">MGKLWQWILLRKIDFGVVVIVDDKKSLLLKLPEVSVADSKMASFRPRRIKKVLEAEKIGQFGEMIIEMLPEDLAFTVFVPSGRAFARDLRLNVNDSLTGDKFHDAHAILTRILGFSAVPRTISSVSVPSVEEFCYDSLSGFSLYISKDSDGMLIVNRVRSEHVDLGKGRE</sequence>
<protein>
    <recommendedName>
        <fullName evidence="2">FAS1 domain-containing protein</fullName>
    </recommendedName>
</protein>
<dbReference type="SUPFAM" id="SSF82153">
    <property type="entry name" value="FAS1 domain"/>
    <property type="match status" value="1"/>
</dbReference>
<feature type="domain" description="FAS1" evidence="2">
    <location>
        <begin position="45"/>
        <end position="170"/>
    </location>
</feature>
<comment type="similarity">
    <text evidence="1">Belongs to the fasciclin-like AGP family.</text>
</comment>
<dbReference type="PANTHER" id="PTHR37232:SF2">
    <property type="entry name" value="FAS1 DOMAIN-CONTAINING PROTEIN"/>
    <property type="match status" value="1"/>
</dbReference>
<accession>A0A7J0EAN4</accession>